<evidence type="ECO:0000313" key="4">
    <source>
        <dbReference type="Proteomes" id="UP000383932"/>
    </source>
</evidence>
<feature type="compositionally biased region" description="Polar residues" evidence="1">
    <location>
        <begin position="207"/>
        <end position="225"/>
    </location>
</feature>
<feature type="compositionally biased region" description="Basic and acidic residues" evidence="1">
    <location>
        <begin position="301"/>
        <end position="318"/>
    </location>
</feature>
<feature type="region of interest" description="Disordered" evidence="1">
    <location>
        <begin position="286"/>
        <end position="318"/>
    </location>
</feature>
<feature type="region of interest" description="Disordered" evidence="1">
    <location>
        <begin position="1"/>
        <end position="22"/>
    </location>
</feature>
<dbReference type="PANTHER" id="PTHR20923:SF1">
    <property type="entry name" value="G PATCH DOMAIN AND ANKYRIN REPEAT-CONTAINING PROTEIN 1"/>
    <property type="match status" value="1"/>
</dbReference>
<accession>A0A5N5QW89</accession>
<feature type="region of interest" description="Disordered" evidence="1">
    <location>
        <begin position="191"/>
        <end position="238"/>
    </location>
</feature>
<dbReference type="InterPro" id="IPR000467">
    <property type="entry name" value="G_patch_dom"/>
</dbReference>
<name>A0A5N5QW89_9AGAM</name>
<evidence type="ECO:0000259" key="2">
    <source>
        <dbReference type="PROSITE" id="PS50174"/>
    </source>
</evidence>
<dbReference type="GO" id="GO:0003676">
    <property type="term" value="F:nucleic acid binding"/>
    <property type="evidence" value="ECO:0007669"/>
    <property type="project" value="InterPro"/>
</dbReference>
<sequence length="318" mass="34312">MATEAFRIVSHYTAPGDEDSGTVQKEAILSSDIDALWESEAGPSNISLKRRIPPRFVPATGTSSSIERVNISEPVARSGTGDIGSWYAGLSRSCTPSQLPDPPTKVTDSPAVQTPAPKPRFFRPTKNNWFISRALSNLPADAAPARSSSLADMLEQAPPSLEKPVQPPVFLHLGPNNRGWGMLRRHGWEEGQPLGLGSAPVTPIGSGPSTPGEHSTPTAESQTGDDTPPANVIEEHQGSSRTALITPIRTTLKVDKRGIGPSSKSMPRPAITHSLSDIRIAAERARRERDGRGKRGFARAARRETEERSRLFQELNSK</sequence>
<proteinExistence type="predicted"/>
<dbReference type="AlphaFoldDB" id="A0A5N5QW89"/>
<feature type="domain" description="G-patch" evidence="2">
    <location>
        <begin position="175"/>
        <end position="211"/>
    </location>
</feature>
<evidence type="ECO:0000256" key="1">
    <source>
        <dbReference type="SAM" id="MobiDB-lite"/>
    </source>
</evidence>
<dbReference type="Proteomes" id="UP000383932">
    <property type="component" value="Unassembled WGS sequence"/>
</dbReference>
<organism evidence="3 4">
    <name type="scientific">Ceratobasidium theobromae</name>
    <dbReference type="NCBI Taxonomy" id="1582974"/>
    <lineage>
        <taxon>Eukaryota</taxon>
        <taxon>Fungi</taxon>
        <taxon>Dikarya</taxon>
        <taxon>Basidiomycota</taxon>
        <taxon>Agaricomycotina</taxon>
        <taxon>Agaricomycetes</taxon>
        <taxon>Cantharellales</taxon>
        <taxon>Ceratobasidiaceae</taxon>
        <taxon>Ceratobasidium</taxon>
    </lineage>
</organism>
<feature type="region of interest" description="Disordered" evidence="1">
    <location>
        <begin position="94"/>
        <end position="123"/>
    </location>
</feature>
<dbReference type="PROSITE" id="PS50174">
    <property type="entry name" value="G_PATCH"/>
    <property type="match status" value="1"/>
</dbReference>
<reference evidence="3 4" key="1">
    <citation type="journal article" date="2019" name="Fungal Biol. Biotechnol.">
        <title>Draft genome sequence of fastidious pathogen Ceratobasidium theobromae, which causes vascular-streak dieback in Theobroma cacao.</title>
        <authorList>
            <person name="Ali S.S."/>
            <person name="Asman A."/>
            <person name="Shao J."/>
            <person name="Firmansyah A.P."/>
            <person name="Susilo A.W."/>
            <person name="Rosmana A."/>
            <person name="McMahon P."/>
            <person name="Junaid M."/>
            <person name="Guest D."/>
            <person name="Kheng T.Y."/>
            <person name="Meinhardt L.W."/>
            <person name="Bailey B.A."/>
        </authorList>
    </citation>
    <scope>NUCLEOTIDE SEQUENCE [LARGE SCALE GENOMIC DNA]</scope>
    <source>
        <strain evidence="3 4">CT2</strain>
    </source>
</reference>
<comment type="caution">
    <text evidence="3">The sequence shown here is derived from an EMBL/GenBank/DDBJ whole genome shotgun (WGS) entry which is preliminary data.</text>
</comment>
<dbReference type="PANTHER" id="PTHR20923">
    <property type="entry name" value="BAT4 PROTEIN-RELATED"/>
    <property type="match status" value="1"/>
</dbReference>
<gene>
    <name evidence="3" type="ORF">CTheo_653</name>
</gene>
<dbReference type="InterPro" id="IPR039146">
    <property type="entry name" value="GPANK1"/>
</dbReference>
<protein>
    <recommendedName>
        <fullName evidence="2">G-patch domain-containing protein</fullName>
    </recommendedName>
</protein>
<keyword evidence="4" id="KW-1185">Reference proteome</keyword>
<evidence type="ECO:0000313" key="3">
    <source>
        <dbReference type="EMBL" id="KAB5595889.1"/>
    </source>
</evidence>
<feature type="region of interest" description="Disordered" evidence="1">
    <location>
        <begin position="255"/>
        <end position="274"/>
    </location>
</feature>
<dbReference type="EMBL" id="SSOP01000005">
    <property type="protein sequence ID" value="KAB5595889.1"/>
    <property type="molecule type" value="Genomic_DNA"/>
</dbReference>
<dbReference type="OrthoDB" id="2538319at2759"/>